<organism evidence="2 3">
    <name type="scientific">Rosa chinensis</name>
    <name type="common">China rose</name>
    <dbReference type="NCBI Taxonomy" id="74649"/>
    <lineage>
        <taxon>Eukaryota</taxon>
        <taxon>Viridiplantae</taxon>
        <taxon>Streptophyta</taxon>
        <taxon>Embryophyta</taxon>
        <taxon>Tracheophyta</taxon>
        <taxon>Spermatophyta</taxon>
        <taxon>Magnoliopsida</taxon>
        <taxon>eudicotyledons</taxon>
        <taxon>Gunneridae</taxon>
        <taxon>Pentapetalae</taxon>
        <taxon>rosids</taxon>
        <taxon>fabids</taxon>
        <taxon>Rosales</taxon>
        <taxon>Rosaceae</taxon>
        <taxon>Rosoideae</taxon>
        <taxon>Rosoideae incertae sedis</taxon>
        <taxon>Rosa</taxon>
    </lineage>
</organism>
<name>A0A2P6R2E6_ROSCH</name>
<dbReference type="Gramene" id="PRQ40549">
    <property type="protein sequence ID" value="PRQ40549"/>
    <property type="gene ID" value="RchiOBHm_Chr4g0437231"/>
</dbReference>
<dbReference type="GO" id="GO:0004519">
    <property type="term" value="F:endonuclease activity"/>
    <property type="evidence" value="ECO:0007669"/>
    <property type="project" value="UniProtKB-KW"/>
</dbReference>
<dbReference type="GO" id="GO:0004527">
    <property type="term" value="F:exonuclease activity"/>
    <property type="evidence" value="ECO:0007669"/>
    <property type="project" value="UniProtKB-KW"/>
</dbReference>
<keyword evidence="1" id="KW-1133">Transmembrane helix</keyword>
<dbReference type="InterPro" id="IPR036691">
    <property type="entry name" value="Endo/exonu/phosph_ase_sf"/>
</dbReference>
<feature type="transmembrane region" description="Helical" evidence="1">
    <location>
        <begin position="304"/>
        <end position="323"/>
    </location>
</feature>
<reference evidence="2 3" key="1">
    <citation type="journal article" date="2018" name="Nat. Genet.">
        <title>The Rosa genome provides new insights in the design of modern roses.</title>
        <authorList>
            <person name="Bendahmane M."/>
        </authorList>
    </citation>
    <scope>NUCLEOTIDE SEQUENCE [LARGE SCALE GENOMIC DNA]</scope>
    <source>
        <strain evidence="3">cv. Old Blush</strain>
    </source>
</reference>
<dbReference type="OMA" id="NATERCH"/>
<keyword evidence="2" id="KW-0255">Endonuclease</keyword>
<keyword evidence="2" id="KW-0540">Nuclease</keyword>
<accession>A0A2P6R2E6</accession>
<evidence type="ECO:0000313" key="3">
    <source>
        <dbReference type="Proteomes" id="UP000238479"/>
    </source>
</evidence>
<keyword evidence="2" id="KW-0378">Hydrolase</keyword>
<sequence>MNGSIPARSSCEDFRNATERCHFTHLDTSGAFFTWSKGRGRKHLERRLDRSLCDDGWFEAWPFTNCIALPRVVSDHNGLLFSAGKSVPGGPKPFRFQSMWLLHSSFKELVANCWSTTRPAGCPMYVMLQKLKALKSCLKQWNNTVFGNVHRNLELAPAKLTAIQQDIASNGSTDINFEAEVLAKADVLNAVKHQEAFWRDRARVKWFTEGDKCSNFFYAYARNKARRSSMHCLQVGGNLLTDPQDIANHVVEFYKSLYASDVAPSGVVDFCKVIPSLVSEDDNSVLVSIPTAEEIRRMVFPAPFTKVAGILLVMMLLALCNSFSNKIGYIQMRILTSLC</sequence>
<dbReference type="SUPFAM" id="SSF56219">
    <property type="entry name" value="DNase I-like"/>
    <property type="match status" value="1"/>
</dbReference>
<comment type="caution">
    <text evidence="2">The sequence shown here is derived from an EMBL/GenBank/DDBJ whole genome shotgun (WGS) entry which is preliminary data.</text>
</comment>
<keyword evidence="2" id="KW-0269">Exonuclease</keyword>
<protein>
    <submittedName>
        <fullName evidence="2">Putative endonuclease/exonuclease/phosphatase</fullName>
    </submittedName>
</protein>
<keyword evidence="3" id="KW-1185">Reference proteome</keyword>
<dbReference type="Proteomes" id="UP000238479">
    <property type="component" value="Chromosome 4"/>
</dbReference>
<evidence type="ECO:0000313" key="2">
    <source>
        <dbReference type="EMBL" id="PRQ40549.1"/>
    </source>
</evidence>
<dbReference type="PANTHER" id="PTHR33710:SF77">
    <property type="entry name" value="DNASE I-LIKE SUPERFAMILY PROTEIN"/>
    <property type="match status" value="1"/>
</dbReference>
<gene>
    <name evidence="2" type="ORF">RchiOBHm_Chr4g0437231</name>
</gene>
<dbReference type="STRING" id="74649.A0A2P6R2E6"/>
<dbReference type="PANTHER" id="PTHR33710">
    <property type="entry name" value="BNAC02G09200D PROTEIN"/>
    <property type="match status" value="1"/>
</dbReference>
<evidence type="ECO:0000256" key="1">
    <source>
        <dbReference type="SAM" id="Phobius"/>
    </source>
</evidence>
<keyword evidence="1" id="KW-0472">Membrane</keyword>
<proteinExistence type="predicted"/>
<dbReference type="AlphaFoldDB" id="A0A2P6R2E6"/>
<keyword evidence="1" id="KW-0812">Transmembrane</keyword>
<dbReference type="EMBL" id="PDCK01000042">
    <property type="protein sequence ID" value="PRQ40549.1"/>
    <property type="molecule type" value="Genomic_DNA"/>
</dbReference>